<evidence type="ECO:0000313" key="10">
    <source>
        <dbReference type="Proteomes" id="UP000242800"/>
    </source>
</evidence>
<organism evidence="9 10">
    <name type="scientific">Francisella persica ATCC VR-331</name>
    <dbReference type="NCBI Taxonomy" id="1086726"/>
    <lineage>
        <taxon>Bacteria</taxon>
        <taxon>Pseudomonadati</taxon>
        <taxon>Pseudomonadota</taxon>
        <taxon>Gammaproteobacteria</taxon>
        <taxon>Thiotrichales</taxon>
        <taxon>Francisellaceae</taxon>
        <taxon>Francisella</taxon>
    </lineage>
</organism>
<dbReference type="Pfam" id="PF16363">
    <property type="entry name" value="GDP_Man_Dehyd"/>
    <property type="match status" value="1"/>
</dbReference>
<sequence length="352" mass="39960">MYKAKNILVTGAAGFIGSNYVRMMLSRYNDIKIVSYDKITYAGSLDNLRGLANEHNHTFIKGDICDEALVYKTLKNHSIDTIVHFAAESHVDNSIVNPKVFLETNVIGTFILLNCAKRYWLDELGLDENSCRFHHVSTDEVYGTLAKYEPAFNETKAYEPNSPYSASKAGSNHIARAYYHTYKLPVTISNCSNNYGPYQHPEKLIPVVINSCINQKPIPVYGDGSNIRDWLYVVDHCDAIQTVVAKGVVGEVYNIGGINEVDNLTLINTICKLMDEYKPRNAPHSRLISFVEDRKGHDWRYAIDNGKIQNELGWKPSQDFERMFKETIEFYIGEINTVVSTKVCKMFNKKSI</sequence>
<dbReference type="EC" id="4.2.1.46" evidence="4 7"/>
<keyword evidence="5" id="KW-0520">NAD</keyword>
<evidence type="ECO:0000256" key="4">
    <source>
        <dbReference type="ARBA" id="ARBA00011990"/>
    </source>
</evidence>
<dbReference type="Gene3D" id="3.90.25.10">
    <property type="entry name" value="UDP-galactose 4-epimerase, domain 1"/>
    <property type="match status" value="1"/>
</dbReference>
<comment type="similarity">
    <text evidence="3 7">Belongs to the NAD(P)-dependent epimerase/dehydratase family. dTDP-glucose dehydratase subfamily.</text>
</comment>
<evidence type="ECO:0000256" key="2">
    <source>
        <dbReference type="ARBA" id="ARBA00001911"/>
    </source>
</evidence>
<dbReference type="CDD" id="cd05246">
    <property type="entry name" value="dTDP_GD_SDR_e"/>
    <property type="match status" value="1"/>
</dbReference>
<dbReference type="GO" id="GO:0008460">
    <property type="term" value="F:dTDP-glucose 4,6-dehydratase activity"/>
    <property type="evidence" value="ECO:0007669"/>
    <property type="project" value="UniProtKB-EC"/>
</dbReference>
<comment type="cofactor">
    <cofactor evidence="2 7">
        <name>NAD(+)</name>
        <dbReference type="ChEBI" id="CHEBI:57540"/>
    </cofactor>
</comment>
<evidence type="ECO:0000256" key="7">
    <source>
        <dbReference type="RuleBase" id="RU004473"/>
    </source>
</evidence>
<dbReference type="InterPro" id="IPR036291">
    <property type="entry name" value="NAD(P)-bd_dom_sf"/>
</dbReference>
<keyword evidence="10" id="KW-1185">Reference proteome</keyword>
<comment type="catalytic activity">
    <reaction evidence="1 7">
        <text>dTDP-alpha-D-glucose = dTDP-4-dehydro-6-deoxy-alpha-D-glucose + H2O</text>
        <dbReference type="Rhea" id="RHEA:17221"/>
        <dbReference type="ChEBI" id="CHEBI:15377"/>
        <dbReference type="ChEBI" id="CHEBI:57477"/>
        <dbReference type="ChEBI" id="CHEBI:57649"/>
        <dbReference type="EC" id="4.2.1.46"/>
    </reaction>
</comment>
<accession>A0AAC8VCS7</accession>
<evidence type="ECO:0000256" key="5">
    <source>
        <dbReference type="ARBA" id="ARBA00023027"/>
    </source>
</evidence>
<proteinExistence type="inferred from homology"/>
<evidence type="ECO:0000256" key="3">
    <source>
        <dbReference type="ARBA" id="ARBA00008178"/>
    </source>
</evidence>
<dbReference type="Proteomes" id="UP000242800">
    <property type="component" value="Chromosome"/>
</dbReference>
<dbReference type="KEGG" id="fper:ACH24_00820"/>
<dbReference type="GO" id="GO:0009225">
    <property type="term" value="P:nucleotide-sugar metabolic process"/>
    <property type="evidence" value="ECO:0007669"/>
    <property type="project" value="InterPro"/>
</dbReference>
<evidence type="ECO:0000256" key="1">
    <source>
        <dbReference type="ARBA" id="ARBA00001539"/>
    </source>
</evidence>
<dbReference type="RefSeq" id="WP_064460772.1">
    <property type="nucleotide sequence ID" value="NZ_CP012505.1"/>
</dbReference>
<evidence type="ECO:0000313" key="9">
    <source>
        <dbReference type="EMBL" id="ALB01359.1"/>
    </source>
</evidence>
<dbReference type="AlphaFoldDB" id="A0AAC8VCS7"/>
<dbReference type="EMBL" id="CP012505">
    <property type="protein sequence ID" value="ALB01359.1"/>
    <property type="molecule type" value="Genomic_DNA"/>
</dbReference>
<feature type="domain" description="NAD(P)-binding" evidence="8">
    <location>
        <begin position="8"/>
        <end position="327"/>
    </location>
</feature>
<evidence type="ECO:0000256" key="6">
    <source>
        <dbReference type="ARBA" id="ARBA00023239"/>
    </source>
</evidence>
<dbReference type="NCBIfam" id="TIGR01181">
    <property type="entry name" value="dTDP_gluc_dehyt"/>
    <property type="match status" value="1"/>
</dbReference>
<reference evidence="9 10" key="1">
    <citation type="journal article" date="2016" name="Int. J. Syst. Evol. Microbiol.">
        <title>Reclassification of Wolbachia persica as Francisella persica comb. nov. and emended description of the family Francisellaceae.</title>
        <authorList>
            <person name="Larson M.A."/>
            <person name="Nalbantoglu U."/>
            <person name="Sayood K."/>
            <person name="Zentz E.B."/>
            <person name="Cer R.Z."/>
            <person name="Iwen P.C."/>
            <person name="Francesconi S.C."/>
            <person name="Bishop-Lilly K.A."/>
            <person name="Mokashi V.P."/>
            <person name="Sjostedt A."/>
            <person name="Hinrichs S.H."/>
        </authorList>
    </citation>
    <scope>NUCLEOTIDE SEQUENCE [LARGE SCALE GENOMIC DNA]</scope>
    <source>
        <strain evidence="9 10">FSC845</strain>
    </source>
</reference>
<name>A0AAC8VCS7_9GAMM</name>
<evidence type="ECO:0000259" key="8">
    <source>
        <dbReference type="Pfam" id="PF16363"/>
    </source>
</evidence>
<dbReference type="Gene3D" id="3.40.50.720">
    <property type="entry name" value="NAD(P)-binding Rossmann-like Domain"/>
    <property type="match status" value="1"/>
</dbReference>
<dbReference type="PANTHER" id="PTHR43000">
    <property type="entry name" value="DTDP-D-GLUCOSE 4,6-DEHYDRATASE-RELATED"/>
    <property type="match status" value="1"/>
</dbReference>
<protein>
    <recommendedName>
        <fullName evidence="4 7">dTDP-glucose 4,6-dehydratase</fullName>
        <ecNumber evidence="4 7">4.2.1.46</ecNumber>
    </recommendedName>
</protein>
<keyword evidence="6 7" id="KW-0456">Lyase</keyword>
<dbReference type="InterPro" id="IPR016040">
    <property type="entry name" value="NAD(P)-bd_dom"/>
</dbReference>
<dbReference type="SUPFAM" id="SSF51735">
    <property type="entry name" value="NAD(P)-binding Rossmann-fold domains"/>
    <property type="match status" value="1"/>
</dbReference>
<dbReference type="InterPro" id="IPR005888">
    <property type="entry name" value="dTDP_Gluc_deHydtase"/>
</dbReference>
<gene>
    <name evidence="9" type="ORF">ACH24_00820</name>
</gene>